<evidence type="ECO:0000313" key="1">
    <source>
        <dbReference type="EMBL" id="GAH10657.1"/>
    </source>
</evidence>
<dbReference type="EMBL" id="BART01029777">
    <property type="protein sequence ID" value="GAH10657.1"/>
    <property type="molecule type" value="Genomic_DNA"/>
</dbReference>
<sequence length="248" mass="27909">SRIILENCEELYPPEFFEVPHGYLRLVFQIRNEAYENFKPALFNALQDLDVDVSSSKIANSFLYMFMSDEIYKYFQEELNNSGESLGISNLTIIDSEILQDKNLTDSQNVISFISDIKTVTGLQERRGVAVIDQSVDFDPTIINEQGEYLILASGSEISVTINIENQGNIVENDVIVNMIYKAEGISDTEEKNYTISVINPSDQKSVTLSGFTAYPGKKCELEITAGPVPGEVYLANNTVKYKFMMEN</sequence>
<organism evidence="1">
    <name type="scientific">marine sediment metagenome</name>
    <dbReference type="NCBI Taxonomy" id="412755"/>
    <lineage>
        <taxon>unclassified sequences</taxon>
        <taxon>metagenomes</taxon>
        <taxon>ecological metagenomes</taxon>
    </lineage>
</organism>
<evidence type="ECO:0008006" key="2">
    <source>
        <dbReference type="Google" id="ProtNLM"/>
    </source>
</evidence>
<protein>
    <recommendedName>
        <fullName evidence="2">CARDB domain-containing protein</fullName>
    </recommendedName>
</protein>
<gene>
    <name evidence="1" type="ORF">S01H4_52171</name>
</gene>
<feature type="non-terminal residue" evidence="1">
    <location>
        <position position="1"/>
    </location>
</feature>
<proteinExistence type="predicted"/>
<reference evidence="1" key="1">
    <citation type="journal article" date="2014" name="Front. Microbiol.">
        <title>High frequency of phylogenetically diverse reductive dehalogenase-homologous genes in deep subseafloor sedimentary metagenomes.</title>
        <authorList>
            <person name="Kawai M."/>
            <person name="Futagami T."/>
            <person name="Toyoda A."/>
            <person name="Takaki Y."/>
            <person name="Nishi S."/>
            <person name="Hori S."/>
            <person name="Arai W."/>
            <person name="Tsubouchi T."/>
            <person name="Morono Y."/>
            <person name="Uchiyama I."/>
            <person name="Ito T."/>
            <person name="Fujiyama A."/>
            <person name="Inagaki F."/>
            <person name="Takami H."/>
        </authorList>
    </citation>
    <scope>NUCLEOTIDE SEQUENCE</scope>
    <source>
        <strain evidence="1">Expedition CK06-06</strain>
    </source>
</reference>
<name>X1CSA1_9ZZZZ</name>
<accession>X1CSA1</accession>
<dbReference type="AlphaFoldDB" id="X1CSA1"/>
<comment type="caution">
    <text evidence="1">The sequence shown here is derived from an EMBL/GenBank/DDBJ whole genome shotgun (WGS) entry which is preliminary data.</text>
</comment>